<keyword evidence="3" id="KW-1185">Reference proteome</keyword>
<protein>
    <recommendedName>
        <fullName evidence="1">DUF3627 domain-containing protein</fullName>
    </recommendedName>
</protein>
<comment type="caution">
    <text evidence="2">The sequence shown here is derived from an EMBL/GenBank/DDBJ whole genome shotgun (WGS) entry which is preliminary data.</text>
</comment>
<dbReference type="InterPro" id="IPR022549">
    <property type="entry name" value="DUF3627"/>
</dbReference>
<evidence type="ECO:0000313" key="2">
    <source>
        <dbReference type="EMBL" id="GIX89673.1"/>
    </source>
</evidence>
<dbReference type="AlphaFoldDB" id="A0AAV4P0W4"/>
<proteinExistence type="predicted"/>
<name>A0AAV4P0W4_CAEEX</name>
<gene>
    <name evidence="2" type="ORF">CEXT_558691</name>
</gene>
<feature type="domain" description="DUF3627" evidence="1">
    <location>
        <begin position="1"/>
        <end position="35"/>
    </location>
</feature>
<dbReference type="EMBL" id="BPLR01003880">
    <property type="protein sequence ID" value="GIX89673.1"/>
    <property type="molecule type" value="Genomic_DNA"/>
</dbReference>
<accession>A0AAV4P0W4</accession>
<reference evidence="2 3" key="1">
    <citation type="submission" date="2021-06" db="EMBL/GenBank/DDBJ databases">
        <title>Caerostris extrusa draft genome.</title>
        <authorList>
            <person name="Kono N."/>
            <person name="Arakawa K."/>
        </authorList>
    </citation>
    <scope>NUCLEOTIDE SEQUENCE [LARGE SCALE GENOMIC DNA]</scope>
</reference>
<evidence type="ECO:0000259" key="1">
    <source>
        <dbReference type="Pfam" id="PF12299"/>
    </source>
</evidence>
<organism evidence="2 3">
    <name type="scientific">Caerostris extrusa</name>
    <name type="common">Bark spider</name>
    <name type="synonym">Caerostris bankana</name>
    <dbReference type="NCBI Taxonomy" id="172846"/>
    <lineage>
        <taxon>Eukaryota</taxon>
        <taxon>Metazoa</taxon>
        <taxon>Ecdysozoa</taxon>
        <taxon>Arthropoda</taxon>
        <taxon>Chelicerata</taxon>
        <taxon>Arachnida</taxon>
        <taxon>Araneae</taxon>
        <taxon>Araneomorphae</taxon>
        <taxon>Entelegynae</taxon>
        <taxon>Araneoidea</taxon>
        <taxon>Araneidae</taxon>
        <taxon>Caerostris</taxon>
    </lineage>
</organism>
<evidence type="ECO:0000313" key="3">
    <source>
        <dbReference type="Proteomes" id="UP001054945"/>
    </source>
</evidence>
<dbReference type="Proteomes" id="UP001054945">
    <property type="component" value="Unassembled WGS sequence"/>
</dbReference>
<sequence>MYPNLEIVYELKYDPNAINLCNRIKDSFENIDKYINGIKLVNDYTEESFINVIKERNSKIDVGSKGMIHRISVLKEEVFASIFITSE</sequence>
<dbReference type="Pfam" id="PF12299">
    <property type="entry name" value="DUF3627"/>
    <property type="match status" value="1"/>
</dbReference>